<comment type="similarity">
    <text evidence="11">Belongs to the PpiD chaperone family.</text>
</comment>
<evidence type="ECO:0000313" key="18">
    <source>
        <dbReference type="Proteomes" id="UP000593594"/>
    </source>
</evidence>
<keyword evidence="5 15" id="KW-0812">Transmembrane</keyword>
<dbReference type="InterPro" id="IPR046357">
    <property type="entry name" value="PPIase_dom_sf"/>
</dbReference>
<reference evidence="17 18" key="1">
    <citation type="submission" date="2020-06" db="EMBL/GenBank/DDBJ databases">
        <title>Genome sequence of 2 isolates from Red Sea Mangroves.</title>
        <authorList>
            <person name="Sefrji F."/>
            <person name="Michoud G."/>
            <person name="Merlino G."/>
            <person name="Daffonchio D."/>
        </authorList>
    </citation>
    <scope>NUCLEOTIDE SEQUENCE [LARGE SCALE GENOMIC DNA]</scope>
    <source>
        <strain evidence="17 18">R1DC25</strain>
    </source>
</reference>
<dbReference type="GO" id="GO:0003755">
    <property type="term" value="F:peptidyl-prolyl cis-trans isomerase activity"/>
    <property type="evidence" value="ECO:0007669"/>
    <property type="project" value="UniProtKB-KW"/>
</dbReference>
<keyword evidence="18" id="KW-1185">Reference proteome</keyword>
<dbReference type="KEGG" id="kmn:HW532_01310"/>
<dbReference type="InterPro" id="IPR000297">
    <property type="entry name" value="PPIase_PpiC"/>
</dbReference>
<proteinExistence type="inferred from homology"/>
<organism evidence="17 18">
    <name type="scientific">Kaustia mangrovi</name>
    <dbReference type="NCBI Taxonomy" id="2593653"/>
    <lineage>
        <taxon>Bacteria</taxon>
        <taxon>Pseudomonadati</taxon>
        <taxon>Pseudomonadota</taxon>
        <taxon>Alphaproteobacteria</taxon>
        <taxon>Hyphomicrobiales</taxon>
        <taxon>Parvibaculaceae</taxon>
        <taxon>Kaustia</taxon>
    </lineage>
</organism>
<dbReference type="GO" id="GO:0005886">
    <property type="term" value="C:plasma membrane"/>
    <property type="evidence" value="ECO:0007669"/>
    <property type="project" value="UniProtKB-SubCell"/>
</dbReference>
<dbReference type="InterPro" id="IPR027304">
    <property type="entry name" value="Trigger_fact/SurA_dom_sf"/>
</dbReference>
<dbReference type="AlphaFoldDB" id="A0A7S8HAV6"/>
<evidence type="ECO:0000256" key="4">
    <source>
        <dbReference type="ARBA" id="ARBA00022519"/>
    </source>
</evidence>
<dbReference type="PANTHER" id="PTHR47529">
    <property type="entry name" value="PEPTIDYL-PROLYL CIS-TRANS ISOMERASE D"/>
    <property type="match status" value="1"/>
</dbReference>
<evidence type="ECO:0000256" key="15">
    <source>
        <dbReference type="SAM" id="Phobius"/>
    </source>
</evidence>
<gene>
    <name evidence="17" type="ORF">HW532_01310</name>
</gene>
<evidence type="ECO:0000256" key="6">
    <source>
        <dbReference type="ARBA" id="ARBA00022989"/>
    </source>
</evidence>
<keyword evidence="4" id="KW-0997">Cell inner membrane</keyword>
<dbReference type="EMBL" id="CP058214">
    <property type="protein sequence ID" value="QPC41488.1"/>
    <property type="molecule type" value="Genomic_DNA"/>
</dbReference>
<evidence type="ECO:0000256" key="8">
    <source>
        <dbReference type="ARBA" id="ARBA00023186"/>
    </source>
</evidence>
<evidence type="ECO:0000313" key="17">
    <source>
        <dbReference type="EMBL" id="QPC41488.1"/>
    </source>
</evidence>
<feature type="domain" description="PpiC" evidence="16">
    <location>
        <begin position="266"/>
        <end position="353"/>
    </location>
</feature>
<keyword evidence="3" id="KW-1003">Cell membrane</keyword>
<keyword evidence="14" id="KW-0413">Isomerase</keyword>
<evidence type="ECO:0000256" key="9">
    <source>
        <dbReference type="ARBA" id="ARBA00030642"/>
    </source>
</evidence>
<keyword evidence="7 15" id="KW-0472">Membrane</keyword>
<evidence type="ECO:0000256" key="12">
    <source>
        <dbReference type="ARBA" id="ARBA00040743"/>
    </source>
</evidence>
<dbReference type="InterPro" id="IPR052029">
    <property type="entry name" value="PpiD_chaperone"/>
</dbReference>
<feature type="transmembrane region" description="Helical" evidence="15">
    <location>
        <begin position="12"/>
        <end position="30"/>
    </location>
</feature>
<dbReference type="Proteomes" id="UP000593594">
    <property type="component" value="Chromosome"/>
</dbReference>
<dbReference type="Gene3D" id="1.10.4030.10">
    <property type="entry name" value="Porin chaperone SurA, peptide-binding domain"/>
    <property type="match status" value="1"/>
</dbReference>
<dbReference type="Pfam" id="PF13145">
    <property type="entry name" value="Rotamase_2"/>
    <property type="match status" value="1"/>
</dbReference>
<evidence type="ECO:0000259" key="16">
    <source>
        <dbReference type="PROSITE" id="PS50198"/>
    </source>
</evidence>
<name>A0A7S8HAV6_9HYPH</name>
<evidence type="ECO:0000256" key="1">
    <source>
        <dbReference type="ARBA" id="ARBA00004382"/>
    </source>
</evidence>
<sequence length="630" mass="68486">MLTALRSKTAGWVAKFFVAILAASFAVWGVSDVFTGYRSDVIATVGDHEIPAETFTTTFNQRIRAASQQTGKLITPDEARQMGLDRQVLGQLVQQAALEEQGRRLGLAVPDDAVAERIVSNPSFQNAQGQFDRQGFIRLLQANGLSEAGYVELERARLLRASVASAVDRELTVPEVLAKAVFTHRNATRSGRYFTLPQDAAGEVAAPSEEDVKAYYDSHKRDFTAPEFRTLALLKLQPSDLVDTVSVSDEALKSAYEARKEQFTVPEKRRVLQIPFPSEEEAAAARERIANGEAFTAVAEERGLTETDYGLGLVTRDGIPDATLAEAAFALGKDEVSQPVKGRLSTVLLTVTEIQPGSVEPFDAVRDDLEKALKLERAKDEILDVHDRIEDERASGATLHEIAQSVDLPLIQVDAIDRAGNGPDGQPIRNIPAKEEVVSLAFESDVGVENDPVPTPEEGFVWVDVIDVVPETVKPLDQVHDEAVEKLTAERRREQLRDRAQALAKRANEGASLDELAAEIGATVGDIGPLNRTETAPGFGSAAVAALFRGAIDSATSTYDETTGSFLVIEPTREADPAYSPGSEQARALARVLRTNIGDDLFGQYMLDLEDTLGVEINNELWPRLSGQQS</sequence>
<dbReference type="RefSeq" id="WP_213162706.1">
    <property type="nucleotide sequence ID" value="NZ_CP058214.1"/>
</dbReference>
<evidence type="ECO:0000256" key="13">
    <source>
        <dbReference type="ARBA" id="ARBA00042775"/>
    </source>
</evidence>
<dbReference type="PROSITE" id="PS50198">
    <property type="entry name" value="PPIC_PPIASE_2"/>
    <property type="match status" value="1"/>
</dbReference>
<dbReference type="Pfam" id="PF13624">
    <property type="entry name" value="SurA_N_3"/>
    <property type="match status" value="1"/>
</dbReference>
<protein>
    <recommendedName>
        <fullName evidence="2">Parvulin-like PPIase</fullName>
    </recommendedName>
    <alternativeName>
        <fullName evidence="9">Peptidyl-prolyl cis-trans isomerase plp</fullName>
    </alternativeName>
    <alternativeName>
        <fullName evidence="12">Periplasmic chaperone PpiD</fullName>
    </alternativeName>
    <alternativeName>
        <fullName evidence="13">Periplasmic folding chaperone</fullName>
    </alternativeName>
    <alternativeName>
        <fullName evidence="10">Rotamase plp</fullName>
    </alternativeName>
</protein>
<evidence type="ECO:0000256" key="14">
    <source>
        <dbReference type="PROSITE-ProRule" id="PRU00278"/>
    </source>
</evidence>
<evidence type="ECO:0000256" key="11">
    <source>
        <dbReference type="ARBA" id="ARBA00038408"/>
    </source>
</evidence>
<evidence type="ECO:0000256" key="2">
    <source>
        <dbReference type="ARBA" id="ARBA00018370"/>
    </source>
</evidence>
<evidence type="ECO:0000256" key="7">
    <source>
        <dbReference type="ARBA" id="ARBA00023136"/>
    </source>
</evidence>
<accession>A0A7S8HAV6</accession>
<keyword evidence="8" id="KW-0143">Chaperone</keyword>
<comment type="subcellular location">
    <subcellularLocation>
        <location evidence="1">Cell inner membrane</location>
        <topology evidence="1">Single-pass type II membrane protein</topology>
        <orientation evidence="1">Periplasmic side</orientation>
    </subcellularLocation>
</comment>
<dbReference type="Gene3D" id="3.10.50.40">
    <property type="match status" value="1"/>
</dbReference>
<evidence type="ECO:0000256" key="3">
    <source>
        <dbReference type="ARBA" id="ARBA00022475"/>
    </source>
</evidence>
<dbReference type="SUPFAM" id="SSF54534">
    <property type="entry name" value="FKBP-like"/>
    <property type="match status" value="1"/>
</dbReference>
<keyword evidence="14" id="KW-0697">Rotamase</keyword>
<evidence type="ECO:0000256" key="5">
    <source>
        <dbReference type="ARBA" id="ARBA00022692"/>
    </source>
</evidence>
<evidence type="ECO:0000256" key="10">
    <source>
        <dbReference type="ARBA" id="ARBA00031484"/>
    </source>
</evidence>
<dbReference type="PANTHER" id="PTHR47529:SF1">
    <property type="entry name" value="PERIPLASMIC CHAPERONE PPID"/>
    <property type="match status" value="1"/>
</dbReference>
<dbReference type="SUPFAM" id="SSF109998">
    <property type="entry name" value="Triger factor/SurA peptide-binding domain-like"/>
    <property type="match status" value="1"/>
</dbReference>
<keyword evidence="6 15" id="KW-1133">Transmembrane helix</keyword>